<keyword evidence="5" id="KW-0378">Hydrolase</keyword>
<dbReference type="AlphaFoldDB" id="A0A1Y1X9L0"/>
<dbReference type="InterPro" id="IPR001002">
    <property type="entry name" value="Chitin-bd_1"/>
</dbReference>
<dbReference type="Gene3D" id="3.80.10.10">
    <property type="entry name" value="Ribonuclease Inhibitor"/>
    <property type="match status" value="1"/>
</dbReference>
<evidence type="ECO:0000259" key="9">
    <source>
        <dbReference type="PROSITE" id="PS50941"/>
    </source>
</evidence>
<feature type="domain" description="Chitin-binding type-1" evidence="9">
    <location>
        <begin position="362"/>
        <end position="404"/>
    </location>
</feature>
<dbReference type="SMART" id="SM00270">
    <property type="entry name" value="ChtBD1"/>
    <property type="match status" value="3"/>
</dbReference>
<evidence type="ECO:0000256" key="6">
    <source>
        <dbReference type="ARBA" id="ARBA00023277"/>
    </source>
</evidence>
<evidence type="ECO:0000256" key="8">
    <source>
        <dbReference type="SAM" id="SignalP"/>
    </source>
</evidence>
<dbReference type="EMBL" id="MCFG01000094">
    <property type="protein sequence ID" value="ORX82461.1"/>
    <property type="molecule type" value="Genomic_DNA"/>
</dbReference>
<dbReference type="Pfam" id="PF00187">
    <property type="entry name" value="Chitin_bind_1"/>
    <property type="match status" value="3"/>
</dbReference>
<dbReference type="GO" id="GO:0008061">
    <property type="term" value="F:chitin binding"/>
    <property type="evidence" value="ECO:0007669"/>
    <property type="project" value="UniProtKB-UniRule"/>
</dbReference>
<feature type="disulfide bond" evidence="7">
    <location>
        <begin position="377"/>
        <end position="391"/>
    </location>
</feature>
<feature type="disulfide bond" evidence="7">
    <location>
        <begin position="421"/>
        <end position="433"/>
    </location>
</feature>
<feature type="disulfide bond" evidence="7">
    <location>
        <begin position="304"/>
        <end position="316"/>
    </location>
</feature>
<keyword evidence="2 7" id="KW-0147">Chitin-binding</keyword>
<dbReference type="PROSITE" id="PS50941">
    <property type="entry name" value="CHIT_BIND_I_2"/>
    <property type="match status" value="3"/>
</dbReference>
<evidence type="ECO:0000256" key="1">
    <source>
        <dbReference type="ARBA" id="ARBA00001941"/>
    </source>
</evidence>
<dbReference type="CDD" id="cd11618">
    <property type="entry name" value="ChtBD1_1"/>
    <property type="match status" value="1"/>
</dbReference>
<dbReference type="Proteomes" id="UP000193944">
    <property type="component" value="Unassembled WGS sequence"/>
</dbReference>
<feature type="chain" id="PRO_5012688735" evidence="8">
    <location>
        <begin position="22"/>
        <end position="452"/>
    </location>
</feature>
<evidence type="ECO:0000313" key="10">
    <source>
        <dbReference type="EMBL" id="ORX82461.1"/>
    </source>
</evidence>
<feature type="disulfide bond" evidence="7">
    <location>
        <begin position="372"/>
        <end position="384"/>
    </location>
</feature>
<dbReference type="SUPFAM" id="SSF57016">
    <property type="entry name" value="Plant lectins/antimicrobial peptides"/>
    <property type="match status" value="3"/>
</dbReference>
<feature type="domain" description="Chitin-binding type-1" evidence="9">
    <location>
        <begin position="294"/>
        <end position="336"/>
    </location>
</feature>
<comment type="caution">
    <text evidence="7">Lacks conserved residue(s) required for the propagation of feature annotation.</text>
</comment>
<keyword evidence="3" id="KW-0479">Metal-binding</keyword>
<dbReference type="InterPro" id="IPR032675">
    <property type="entry name" value="LRR_dom_sf"/>
</dbReference>
<dbReference type="Gene3D" id="3.30.60.10">
    <property type="entry name" value="Endochitinase-like"/>
    <property type="match status" value="3"/>
</dbReference>
<dbReference type="SUPFAM" id="SSF52058">
    <property type="entry name" value="L domain-like"/>
    <property type="match status" value="1"/>
</dbReference>
<feature type="domain" description="Chitin-binding type-1" evidence="9">
    <location>
        <begin position="411"/>
        <end position="452"/>
    </location>
</feature>
<proteinExistence type="predicted"/>
<dbReference type="PANTHER" id="PTHR46471:SF2">
    <property type="entry name" value="CHITIN DEACETYLASE-RELATED"/>
    <property type="match status" value="1"/>
</dbReference>
<feature type="disulfide bond" evidence="7">
    <location>
        <begin position="309"/>
        <end position="323"/>
    </location>
</feature>
<organism evidence="10 11">
    <name type="scientific">Anaeromyces robustus</name>
    <dbReference type="NCBI Taxonomy" id="1754192"/>
    <lineage>
        <taxon>Eukaryota</taxon>
        <taxon>Fungi</taxon>
        <taxon>Fungi incertae sedis</taxon>
        <taxon>Chytridiomycota</taxon>
        <taxon>Chytridiomycota incertae sedis</taxon>
        <taxon>Neocallimastigomycetes</taxon>
        <taxon>Neocallimastigales</taxon>
        <taxon>Neocallimastigaceae</taxon>
        <taxon>Anaeromyces</taxon>
    </lineage>
</organism>
<sequence length="452" mass="50540">MQLKNLLKGIGLTLLCSSVYAKDDCKELKSIAKKNKVSVNECVNNDKGEVVKISFFGEENNTFVDKLVSYKTIKDLYYDEEYARCESLVNKLKNLYSLETLSISSFRGSIEKNVLKNLTQLKRLNLYNTSFPQYLIEDIETLSNLEELTLGYVRYRYENENYEHLAKSLKKLRYLRLTNNGKTGVPKELLKAFKTINELYIDDLKLYRSDLDIIGTYTDITSLKIHSSDIQDRYALDPIRKLKTLEILDLYTNDKIDDPKALAKELPKLKVFIYNGESIEFESNSDPNQKISTNGRCGPQDGKCPTGQCCSKYGWCGNTEKHCGDGCQGEFSQCNNSSMTSTTVTITTTTTTISSQETISSNGKCGPQDGKCPAGQCCSKYGWCGKSEKYCGAGCQSDFGFCNYTLKISTNGKCGPKDGKCPAGKCCSKHGWCGNTSEHCKNGCQSEFGDCQ</sequence>
<evidence type="ECO:0000256" key="7">
    <source>
        <dbReference type="PROSITE-ProRule" id="PRU00261"/>
    </source>
</evidence>
<evidence type="ECO:0000313" key="11">
    <source>
        <dbReference type="Proteomes" id="UP000193944"/>
    </source>
</evidence>
<evidence type="ECO:0000256" key="2">
    <source>
        <dbReference type="ARBA" id="ARBA00022669"/>
    </source>
</evidence>
<dbReference type="PROSITE" id="PS00026">
    <property type="entry name" value="CHIT_BIND_I_1"/>
    <property type="match status" value="1"/>
</dbReference>
<comment type="cofactor">
    <cofactor evidence="1">
        <name>Co(2+)</name>
        <dbReference type="ChEBI" id="CHEBI:48828"/>
    </cofactor>
</comment>
<keyword evidence="11" id="KW-1185">Reference proteome</keyword>
<dbReference type="STRING" id="1754192.A0A1Y1X9L0"/>
<gene>
    <name evidence="10" type="ORF">BCR32DRAFT_231926</name>
</gene>
<dbReference type="PANTHER" id="PTHR46471">
    <property type="entry name" value="CHITIN DEACETYLASE"/>
    <property type="match status" value="1"/>
</dbReference>
<dbReference type="CDD" id="cd00035">
    <property type="entry name" value="ChtBD1"/>
    <property type="match status" value="2"/>
</dbReference>
<dbReference type="OrthoDB" id="649016at2759"/>
<feature type="disulfide bond" evidence="7">
    <location>
        <begin position="426"/>
        <end position="440"/>
    </location>
</feature>
<keyword evidence="6" id="KW-0119">Carbohydrate metabolism</keyword>
<comment type="caution">
    <text evidence="10">The sequence shown here is derived from an EMBL/GenBank/DDBJ whole genome shotgun (WGS) entry which is preliminary data.</text>
</comment>
<accession>A0A1Y1X9L0</accession>
<name>A0A1Y1X9L0_9FUNG</name>
<protein>
    <submittedName>
        <fullName evidence="10">L domain-like protein</fullName>
    </submittedName>
</protein>
<feature type="signal peptide" evidence="8">
    <location>
        <begin position="1"/>
        <end position="21"/>
    </location>
</feature>
<evidence type="ECO:0000256" key="5">
    <source>
        <dbReference type="ARBA" id="ARBA00022801"/>
    </source>
</evidence>
<evidence type="ECO:0000256" key="4">
    <source>
        <dbReference type="ARBA" id="ARBA00022729"/>
    </source>
</evidence>
<evidence type="ECO:0000256" key="3">
    <source>
        <dbReference type="ARBA" id="ARBA00022723"/>
    </source>
</evidence>
<reference evidence="10 11" key="2">
    <citation type="submission" date="2016-08" db="EMBL/GenBank/DDBJ databases">
        <title>Pervasive Adenine N6-methylation of Active Genes in Fungi.</title>
        <authorList>
            <consortium name="DOE Joint Genome Institute"/>
            <person name="Mondo S.J."/>
            <person name="Dannebaum R.O."/>
            <person name="Kuo R.C."/>
            <person name="Labutti K."/>
            <person name="Haridas S."/>
            <person name="Kuo A."/>
            <person name="Salamov A."/>
            <person name="Ahrendt S.R."/>
            <person name="Lipzen A."/>
            <person name="Sullivan W."/>
            <person name="Andreopoulos W.B."/>
            <person name="Clum A."/>
            <person name="Lindquist E."/>
            <person name="Daum C."/>
            <person name="Ramamoorthy G.K."/>
            <person name="Gryganskyi A."/>
            <person name="Culley D."/>
            <person name="Magnuson J.K."/>
            <person name="James T.Y."/>
            <person name="O'Malley M.A."/>
            <person name="Stajich J.E."/>
            <person name="Spatafora J.W."/>
            <person name="Visel A."/>
            <person name="Grigoriev I.V."/>
        </authorList>
    </citation>
    <scope>NUCLEOTIDE SEQUENCE [LARGE SCALE GENOMIC DNA]</scope>
    <source>
        <strain evidence="10 11">S4</strain>
    </source>
</reference>
<dbReference type="InterPro" id="IPR018371">
    <property type="entry name" value="Chitin-binding_1_CS"/>
</dbReference>
<dbReference type="GO" id="GO:0046872">
    <property type="term" value="F:metal ion binding"/>
    <property type="evidence" value="ECO:0007669"/>
    <property type="project" value="UniProtKB-KW"/>
</dbReference>
<dbReference type="GO" id="GO:0016787">
    <property type="term" value="F:hydrolase activity"/>
    <property type="evidence" value="ECO:0007669"/>
    <property type="project" value="UniProtKB-KW"/>
</dbReference>
<keyword evidence="7" id="KW-1015">Disulfide bond</keyword>
<dbReference type="InterPro" id="IPR036861">
    <property type="entry name" value="Endochitinase-like_sf"/>
</dbReference>
<reference evidence="10 11" key="1">
    <citation type="submission" date="2016-08" db="EMBL/GenBank/DDBJ databases">
        <title>A Parts List for Fungal Cellulosomes Revealed by Comparative Genomics.</title>
        <authorList>
            <consortium name="DOE Joint Genome Institute"/>
            <person name="Haitjema C.H."/>
            <person name="Gilmore S.P."/>
            <person name="Henske J.K."/>
            <person name="Solomon K.V."/>
            <person name="De Groot R."/>
            <person name="Kuo A."/>
            <person name="Mondo S.J."/>
            <person name="Salamov A.A."/>
            <person name="Labutti K."/>
            <person name="Zhao Z."/>
            <person name="Chiniquy J."/>
            <person name="Barry K."/>
            <person name="Brewer H.M."/>
            <person name="Purvine S.O."/>
            <person name="Wright A.T."/>
            <person name="Boxma B."/>
            <person name="Van Alen T."/>
            <person name="Hackstein J.H."/>
            <person name="Baker S.E."/>
            <person name="Grigoriev I.V."/>
            <person name="O'Malley M.A."/>
        </authorList>
    </citation>
    <scope>NUCLEOTIDE SEQUENCE [LARGE SCALE GENOMIC DNA]</scope>
    <source>
        <strain evidence="10 11">S4</strain>
    </source>
</reference>
<keyword evidence="4 8" id="KW-0732">Signal</keyword>